<evidence type="ECO:0008006" key="4">
    <source>
        <dbReference type="Google" id="ProtNLM"/>
    </source>
</evidence>
<dbReference type="EMBL" id="AMZH03005940">
    <property type="protein sequence ID" value="RRT65089.1"/>
    <property type="molecule type" value="Genomic_DNA"/>
</dbReference>
<organism evidence="2 3">
    <name type="scientific">Ensete ventricosum</name>
    <name type="common">Abyssinian banana</name>
    <name type="synonym">Musa ensete</name>
    <dbReference type="NCBI Taxonomy" id="4639"/>
    <lineage>
        <taxon>Eukaryota</taxon>
        <taxon>Viridiplantae</taxon>
        <taxon>Streptophyta</taxon>
        <taxon>Embryophyta</taxon>
        <taxon>Tracheophyta</taxon>
        <taxon>Spermatophyta</taxon>
        <taxon>Magnoliopsida</taxon>
        <taxon>Liliopsida</taxon>
        <taxon>Zingiberales</taxon>
        <taxon>Musaceae</taxon>
        <taxon>Ensete</taxon>
    </lineage>
</organism>
<protein>
    <recommendedName>
        <fullName evidence="4">DUF834 domain-containing protein</fullName>
    </recommendedName>
</protein>
<gene>
    <name evidence="2" type="ORF">B296_00030950</name>
</gene>
<comment type="caution">
    <text evidence="2">The sequence shown here is derived from an EMBL/GenBank/DDBJ whole genome shotgun (WGS) entry which is preliminary data.</text>
</comment>
<proteinExistence type="predicted"/>
<sequence length="196" mass="20783">MVVRGRGRTVTVNSSVWGDCCGRGGRRDSWSDNSVIGLHGIQRAAGSYEEEKAGSNEEGRCDNKDGRGGWAVLEGAEMTALDSQAGRVSKAKEAIEATTGRGGRKRATTLAGEGYSCNCWSRGEGGWRLGREAIVERSSSRGAGYWRLGGRCGCVKRAVGKREMTGMANSDEEEGRKVTVRVGSNDDATSRGGDGL</sequence>
<evidence type="ECO:0000313" key="2">
    <source>
        <dbReference type="EMBL" id="RRT65089.1"/>
    </source>
</evidence>
<dbReference type="AlphaFoldDB" id="A0A426ZM69"/>
<feature type="region of interest" description="Disordered" evidence="1">
    <location>
        <begin position="164"/>
        <end position="196"/>
    </location>
</feature>
<accession>A0A426ZM69</accession>
<name>A0A426ZM69_ENSVE</name>
<reference evidence="2 3" key="1">
    <citation type="journal article" date="2014" name="Agronomy (Basel)">
        <title>A Draft Genome Sequence for Ensete ventricosum, the Drought-Tolerant Tree Against Hunger.</title>
        <authorList>
            <person name="Harrison J."/>
            <person name="Moore K.A."/>
            <person name="Paszkiewicz K."/>
            <person name="Jones T."/>
            <person name="Grant M."/>
            <person name="Ambacheew D."/>
            <person name="Muzemil S."/>
            <person name="Studholme D.J."/>
        </authorList>
    </citation>
    <scope>NUCLEOTIDE SEQUENCE [LARGE SCALE GENOMIC DNA]</scope>
</reference>
<evidence type="ECO:0000256" key="1">
    <source>
        <dbReference type="SAM" id="MobiDB-lite"/>
    </source>
</evidence>
<dbReference type="Proteomes" id="UP000287651">
    <property type="component" value="Unassembled WGS sequence"/>
</dbReference>
<evidence type="ECO:0000313" key="3">
    <source>
        <dbReference type="Proteomes" id="UP000287651"/>
    </source>
</evidence>